<proteinExistence type="predicted"/>
<dbReference type="SUPFAM" id="SSF55874">
    <property type="entry name" value="ATPase domain of HSP90 chaperone/DNA topoisomerase II/histidine kinase"/>
    <property type="match status" value="1"/>
</dbReference>
<gene>
    <name evidence="10" type="ORF">SVIM_LOCUS481456</name>
</gene>
<evidence type="ECO:0000256" key="4">
    <source>
        <dbReference type="ARBA" id="ARBA00022679"/>
    </source>
</evidence>
<dbReference type="InterPro" id="IPR035965">
    <property type="entry name" value="PAS-like_dom_sf"/>
</dbReference>
<keyword evidence="6" id="KW-0256">Endoplasmic reticulum</keyword>
<evidence type="ECO:0000256" key="5">
    <source>
        <dbReference type="ARBA" id="ARBA00022777"/>
    </source>
</evidence>
<feature type="region of interest" description="Disordered" evidence="8">
    <location>
        <begin position="508"/>
        <end position="579"/>
    </location>
</feature>
<dbReference type="PROSITE" id="PS50109">
    <property type="entry name" value="HIS_KIN"/>
    <property type="match status" value="1"/>
</dbReference>
<keyword evidence="4" id="KW-0808">Transferase</keyword>
<evidence type="ECO:0000256" key="8">
    <source>
        <dbReference type="SAM" id="MobiDB-lite"/>
    </source>
</evidence>
<dbReference type="GO" id="GO:0005886">
    <property type="term" value="C:plasma membrane"/>
    <property type="evidence" value="ECO:0007669"/>
    <property type="project" value="TreeGrafter"/>
</dbReference>
<dbReference type="AlphaFoldDB" id="A0A6N2NKC0"/>
<evidence type="ECO:0000256" key="1">
    <source>
        <dbReference type="ARBA" id="ARBA00000085"/>
    </source>
</evidence>
<dbReference type="CDD" id="cd16922">
    <property type="entry name" value="HATPase_EvgS-ArcB-TorS-like"/>
    <property type="match status" value="1"/>
</dbReference>
<evidence type="ECO:0000256" key="6">
    <source>
        <dbReference type="ARBA" id="ARBA00022824"/>
    </source>
</evidence>
<dbReference type="PANTHER" id="PTHR43047:SF68">
    <property type="entry name" value="HISTIDINE KINASE 5"/>
    <property type="match status" value="1"/>
</dbReference>
<dbReference type="EC" id="2.7.13.3" evidence="3"/>
<dbReference type="InterPro" id="IPR036890">
    <property type="entry name" value="HATPase_C_sf"/>
</dbReference>
<feature type="compositionally biased region" description="Basic and acidic residues" evidence="8">
    <location>
        <begin position="808"/>
        <end position="817"/>
    </location>
</feature>
<dbReference type="EMBL" id="CAADRP010002196">
    <property type="protein sequence ID" value="VFU63261.1"/>
    <property type="molecule type" value="Genomic_DNA"/>
</dbReference>
<dbReference type="Gene3D" id="3.30.450.20">
    <property type="entry name" value="PAS domain"/>
    <property type="match status" value="1"/>
</dbReference>
<dbReference type="InterPro" id="IPR003594">
    <property type="entry name" value="HATPase_dom"/>
</dbReference>
<organism evidence="10">
    <name type="scientific">Salix viminalis</name>
    <name type="common">Common osier</name>
    <name type="synonym">Basket willow</name>
    <dbReference type="NCBI Taxonomy" id="40686"/>
    <lineage>
        <taxon>Eukaryota</taxon>
        <taxon>Viridiplantae</taxon>
        <taxon>Streptophyta</taxon>
        <taxon>Embryophyta</taxon>
        <taxon>Tracheophyta</taxon>
        <taxon>Spermatophyta</taxon>
        <taxon>Magnoliopsida</taxon>
        <taxon>eudicotyledons</taxon>
        <taxon>Gunneridae</taxon>
        <taxon>Pentapetalae</taxon>
        <taxon>rosids</taxon>
        <taxon>fabids</taxon>
        <taxon>Malpighiales</taxon>
        <taxon>Salicaceae</taxon>
        <taxon>Saliceae</taxon>
        <taxon>Salix</taxon>
    </lineage>
</organism>
<name>A0A6N2NKC0_SALVM</name>
<comment type="subcellular location">
    <subcellularLocation>
        <location evidence="2">Endoplasmic reticulum membrane</location>
        <topology evidence="2">Multi-pass membrane protein</topology>
    </subcellularLocation>
</comment>
<feature type="compositionally biased region" description="Polar residues" evidence="8">
    <location>
        <begin position="557"/>
        <end position="571"/>
    </location>
</feature>
<accession>A0A6N2NKC0</accession>
<feature type="coiled-coil region" evidence="7">
    <location>
        <begin position="185"/>
        <end position="212"/>
    </location>
</feature>
<dbReference type="InterPro" id="IPR005467">
    <property type="entry name" value="His_kinase_dom"/>
</dbReference>
<feature type="compositionally biased region" description="Polar residues" evidence="8">
    <location>
        <begin position="798"/>
        <end position="807"/>
    </location>
</feature>
<dbReference type="GO" id="GO:0000155">
    <property type="term" value="F:phosphorelay sensor kinase activity"/>
    <property type="evidence" value="ECO:0007669"/>
    <property type="project" value="TreeGrafter"/>
</dbReference>
<dbReference type="SMART" id="SM00387">
    <property type="entry name" value="HATPase_c"/>
    <property type="match status" value="1"/>
</dbReference>
<dbReference type="FunFam" id="3.30.450.20:FF:000061">
    <property type="entry name" value="Histidine kinase 5"/>
    <property type="match status" value="1"/>
</dbReference>
<keyword evidence="5" id="KW-0418">Kinase</keyword>
<dbReference type="PANTHER" id="PTHR43047">
    <property type="entry name" value="TWO-COMPONENT HISTIDINE PROTEIN KINASE"/>
    <property type="match status" value="1"/>
</dbReference>
<dbReference type="GO" id="GO:0009927">
    <property type="term" value="F:histidine phosphotransfer kinase activity"/>
    <property type="evidence" value="ECO:0007669"/>
    <property type="project" value="TreeGrafter"/>
</dbReference>
<evidence type="ECO:0000256" key="3">
    <source>
        <dbReference type="ARBA" id="ARBA00012438"/>
    </source>
</evidence>
<feature type="region of interest" description="Disordered" evidence="8">
    <location>
        <begin position="797"/>
        <end position="846"/>
    </location>
</feature>
<dbReference type="SUPFAM" id="SSF55785">
    <property type="entry name" value="PYP-like sensor domain (PAS domain)"/>
    <property type="match status" value="1"/>
</dbReference>
<reference evidence="10" key="1">
    <citation type="submission" date="2019-03" db="EMBL/GenBank/DDBJ databases">
        <authorList>
            <person name="Mank J."/>
            <person name="Almeida P."/>
        </authorList>
    </citation>
    <scope>NUCLEOTIDE SEQUENCE</scope>
    <source>
        <strain evidence="10">78183</strain>
    </source>
</reference>
<evidence type="ECO:0000259" key="9">
    <source>
        <dbReference type="PROSITE" id="PS50109"/>
    </source>
</evidence>
<comment type="catalytic activity">
    <reaction evidence="1">
        <text>ATP + protein L-histidine = ADP + protein N-phospho-L-histidine.</text>
        <dbReference type="EC" id="2.7.13.3"/>
    </reaction>
</comment>
<dbReference type="InterPro" id="IPR004358">
    <property type="entry name" value="Sig_transdc_His_kin-like_C"/>
</dbReference>
<dbReference type="GO" id="GO:0005789">
    <property type="term" value="C:endoplasmic reticulum membrane"/>
    <property type="evidence" value="ECO:0007669"/>
    <property type="project" value="UniProtKB-SubCell"/>
</dbReference>
<feature type="domain" description="Histidine kinase" evidence="9">
    <location>
        <begin position="395"/>
        <end position="664"/>
    </location>
</feature>
<evidence type="ECO:0000256" key="7">
    <source>
        <dbReference type="SAM" id="Coils"/>
    </source>
</evidence>
<evidence type="ECO:0000313" key="10">
    <source>
        <dbReference type="EMBL" id="VFU63261.1"/>
    </source>
</evidence>
<dbReference type="PRINTS" id="PR00344">
    <property type="entry name" value="BCTRLSENSOR"/>
</dbReference>
<dbReference type="Gene3D" id="3.30.565.10">
    <property type="entry name" value="Histidine kinase-like ATPase, C-terminal domain"/>
    <property type="match status" value="1"/>
</dbReference>
<keyword evidence="7" id="KW-0175">Coiled coil</keyword>
<dbReference type="Pfam" id="PF02518">
    <property type="entry name" value="HATPase_c"/>
    <property type="match status" value="1"/>
</dbReference>
<protein>
    <recommendedName>
        <fullName evidence="3">histidine kinase</fullName>
        <ecNumber evidence="3">2.7.13.3</ecNumber>
    </recommendedName>
</protein>
<evidence type="ECO:0000256" key="2">
    <source>
        <dbReference type="ARBA" id="ARBA00004477"/>
    </source>
</evidence>
<sequence>MVCEMENDQMEDMDIEALSSMWPEDIDSSKPYVEKPAGDQDMLEEVTIVEGPTIVDFHHLVELTNYTDRGTSQLAHLVQHWEYKQANAVRLLREELDILSKQREEVELKKLEILEDFRFEEERYGGDKRQISILDEILDIYQDIPRRKSDIIVQSKRVHIDAEFDTVAYWKQRAVHLERLLEASVHREELLAEKLQESIQNLEKQSSPIEELTQILKRADNFLHFVLQNAPVVIGHQDKDLRYRFIYNHFPRLQEEEIIGKTDVEIFSGAGVKESQDFKKEVLDKGLPAKREITFETELFGSKTFLIYVEPVFSKSGETIGINYMGMDVTDQVRKREKMARLREEMAVQKAKETELNKTIHITGNNAFKTNASNHLLAWLRFFPPLTLIASKDSYLNVMISSGDLVLQLINDILDLSKVESGVMKLEATKFRPREVVKHVLQTAAASLQKIVTLEGRVADDVPIEVIGDVLRIRQILTNLISNAIKFTHEGKVGINLYVVSDPCHGKTKGKHQKASADQSATNELKEGKPALSSQSSSDRKSLNCKKYGEGPYPNHLPSNEPQTPVKNGNTMDGDEGEEAEVPGTTVWLCCDVYDTGIGIPDNALPTLFKKYMQVSAGHARQYGGTGLGLAICKQLVELMGGRLTVSSKVKCGSTFTFVLPYKLSSNCDSSDDPDDLSEMADHDALLEDETAGFFQFQPRTLGSLFSSNGSTRTQKLLPNSIGLSNSPKFKVVSEDSCSFPSGNVRLKETTSVEDACSMVEVAETLSEPESSFSHSPDSVNENVVCRRKKCLDDTRSKVPNGTANCNDHTDSSKEVSGDPPGSCKEQEKSAISSSIPRRTRTKTKA</sequence>